<protein>
    <recommendedName>
        <fullName evidence="4">EGF-like domain-containing protein</fullName>
    </recommendedName>
</protein>
<proteinExistence type="predicted"/>
<dbReference type="InterPro" id="IPR036383">
    <property type="entry name" value="TSP1_rpt_sf"/>
</dbReference>
<comment type="caution">
    <text evidence="5">The sequence shown here is derived from an EMBL/GenBank/DDBJ whole genome shotgun (WGS) entry which is preliminary data.</text>
</comment>
<dbReference type="Gene3D" id="2.20.100.10">
    <property type="entry name" value="Thrombospondin type-1 (TSP1) repeat"/>
    <property type="match status" value="5"/>
</dbReference>
<dbReference type="FunFam" id="2.20.100.10:FF:000007">
    <property type="entry name" value="Thrombospondin 1"/>
    <property type="match status" value="1"/>
</dbReference>
<evidence type="ECO:0000259" key="4">
    <source>
        <dbReference type="PROSITE" id="PS50026"/>
    </source>
</evidence>
<reference evidence="5 6" key="1">
    <citation type="submission" date="2024-11" db="EMBL/GenBank/DDBJ databases">
        <title>Chromosome-level genome assembly of the freshwater bivalve Anodonta woodiana.</title>
        <authorList>
            <person name="Chen X."/>
        </authorList>
    </citation>
    <scope>NUCLEOTIDE SEQUENCE [LARGE SCALE GENOMIC DNA]</scope>
    <source>
        <strain evidence="5">MN2024</strain>
        <tissue evidence="5">Gills</tissue>
    </source>
</reference>
<accession>A0ABD3WHR7</accession>
<dbReference type="SUPFAM" id="SSF57196">
    <property type="entry name" value="EGF/Laminin"/>
    <property type="match status" value="1"/>
</dbReference>
<evidence type="ECO:0000313" key="6">
    <source>
        <dbReference type="Proteomes" id="UP001634394"/>
    </source>
</evidence>
<dbReference type="EMBL" id="JBJQND010000006">
    <property type="protein sequence ID" value="KAL3872778.1"/>
    <property type="molecule type" value="Genomic_DNA"/>
</dbReference>
<dbReference type="InterPro" id="IPR018097">
    <property type="entry name" value="EGF_Ca-bd_CS"/>
</dbReference>
<dbReference type="AlphaFoldDB" id="A0ABD3WHR7"/>
<dbReference type="Pfam" id="PF00090">
    <property type="entry name" value="TSP_1"/>
    <property type="match status" value="5"/>
</dbReference>
<keyword evidence="3" id="KW-0245">EGF-like domain</keyword>
<dbReference type="Pfam" id="PF00008">
    <property type="entry name" value="EGF"/>
    <property type="match status" value="1"/>
</dbReference>
<dbReference type="Gene3D" id="2.10.25.10">
    <property type="entry name" value="Laminin"/>
    <property type="match status" value="1"/>
</dbReference>
<dbReference type="PROSITE" id="PS00022">
    <property type="entry name" value="EGF_1"/>
    <property type="match status" value="1"/>
</dbReference>
<dbReference type="InterPro" id="IPR052065">
    <property type="entry name" value="Compl_asym_regulator"/>
</dbReference>
<dbReference type="InterPro" id="IPR000152">
    <property type="entry name" value="EGF-type_Asp/Asn_hydroxyl_site"/>
</dbReference>
<dbReference type="SMART" id="SM00209">
    <property type="entry name" value="TSP1"/>
    <property type="match status" value="5"/>
</dbReference>
<evidence type="ECO:0000256" key="1">
    <source>
        <dbReference type="ARBA" id="ARBA00022737"/>
    </source>
</evidence>
<dbReference type="SUPFAM" id="SSF82895">
    <property type="entry name" value="TSP-1 type 1 repeat"/>
    <property type="match status" value="5"/>
</dbReference>
<dbReference type="SMART" id="SM00179">
    <property type="entry name" value="EGF_CA"/>
    <property type="match status" value="1"/>
</dbReference>
<keyword evidence="2 3" id="KW-1015">Disulfide bond</keyword>
<organism evidence="5 6">
    <name type="scientific">Sinanodonta woodiana</name>
    <name type="common">Chinese pond mussel</name>
    <name type="synonym">Anodonta woodiana</name>
    <dbReference type="NCBI Taxonomy" id="1069815"/>
    <lineage>
        <taxon>Eukaryota</taxon>
        <taxon>Metazoa</taxon>
        <taxon>Spiralia</taxon>
        <taxon>Lophotrochozoa</taxon>
        <taxon>Mollusca</taxon>
        <taxon>Bivalvia</taxon>
        <taxon>Autobranchia</taxon>
        <taxon>Heteroconchia</taxon>
        <taxon>Palaeoheterodonta</taxon>
        <taxon>Unionida</taxon>
        <taxon>Unionoidea</taxon>
        <taxon>Unionidae</taxon>
        <taxon>Unioninae</taxon>
        <taxon>Sinanodonta</taxon>
    </lineage>
</organism>
<keyword evidence="1" id="KW-0677">Repeat</keyword>
<evidence type="ECO:0000313" key="5">
    <source>
        <dbReference type="EMBL" id="KAL3872778.1"/>
    </source>
</evidence>
<feature type="disulfide bond" evidence="3">
    <location>
        <begin position="402"/>
        <end position="411"/>
    </location>
</feature>
<dbReference type="PANTHER" id="PTHR22906:SF21">
    <property type="entry name" value="SEMA DOMAIN-CONTAINING PROTEIN"/>
    <property type="match status" value="1"/>
</dbReference>
<gene>
    <name evidence="5" type="ORF">ACJMK2_035979</name>
</gene>
<dbReference type="PROSITE" id="PS50026">
    <property type="entry name" value="EGF_3"/>
    <property type="match status" value="1"/>
</dbReference>
<dbReference type="PROSITE" id="PS01186">
    <property type="entry name" value="EGF_2"/>
    <property type="match status" value="1"/>
</dbReference>
<dbReference type="InterPro" id="IPR000742">
    <property type="entry name" value="EGF"/>
</dbReference>
<dbReference type="InterPro" id="IPR001881">
    <property type="entry name" value="EGF-like_Ca-bd_dom"/>
</dbReference>
<comment type="caution">
    <text evidence="3">Lacks conserved residue(s) required for the propagation of feature annotation.</text>
</comment>
<evidence type="ECO:0000256" key="3">
    <source>
        <dbReference type="PROSITE-ProRule" id="PRU00076"/>
    </source>
</evidence>
<dbReference type="FunFam" id="2.20.100.10:FF:000001">
    <property type="entry name" value="semaphorin-5A isoform X1"/>
    <property type="match status" value="3"/>
</dbReference>
<keyword evidence="6" id="KW-1185">Reference proteome</keyword>
<dbReference type="PROSITE" id="PS50092">
    <property type="entry name" value="TSP1"/>
    <property type="match status" value="5"/>
</dbReference>
<feature type="domain" description="EGF-like" evidence="4">
    <location>
        <begin position="375"/>
        <end position="412"/>
    </location>
</feature>
<dbReference type="Proteomes" id="UP001634394">
    <property type="component" value="Unassembled WGS sequence"/>
</dbReference>
<dbReference type="PROSITE" id="PS01187">
    <property type="entry name" value="EGF_CA"/>
    <property type="match status" value="1"/>
</dbReference>
<sequence length="762" mass="83959">MTMKGVSGVDGALYSLWLSNDVREDGNISAKTLTKDPSLTYKSGLVNNWSFYNIDMVKYAMFKSGLEKAYVVFNGINTNKSSWFSNDKILFSSYDDIFNTKTECSILGDGIRRWEIHNAQNAGCTDDTSWMEILDDKNGTEVCSWDKDITLNKPYFLYSSNPVAVFCDSGGYRNPDFTSADVMGIFVHGGRLVFKVSDGGSVSPASDLYALWTGNFTLNEDDSDAFSFKRGSKTLKSKVLNEWDNYYIRGVKVAFYKDGLEQAYVVFDATAAGRTDWFSKKRVLYSSYSDINNSTFLAFSAEGKVEKSQRFLMAENLSDCESSVGWMVVLDINNIGVCTWERFTNVSRPAFVYLMNSKGRFADGIAADSVAVFLDMENCPASVLCENNGTCEDLGGNYICHCVNGYYGRTCYNKDGNFSSWSNWTVCPVTCGGGIQTRHRTCDNPAPKGNGVCYGESVENKTCNTEYCPIDGGFSEWTEWSNCTEACGGGIQNRSRKCDNPQPQYGGFDCVGDLNETQSCNVQHCPVNGNWSEWTAWSTCTVTCSGGIEIRSRTCDNPSPNYGGTNCTGNTSEIQECNTETCPPVNGNWSTWSDWSQCSITCSDEGGNQTRFRTCTNPKPDWGGLNCTEEDTETQQGCNNFSCPINGSWSAWSSWSQCSITCSDGGGNQTRFRNCTNPEPQWGGLNCTGNGTETQQGCNKFTCPIKLKHIELHDAETCRLSLRTPLPPTHRGHHLHNSDALGDVGTAAGMPLTNATGKETNT</sequence>
<dbReference type="PROSITE" id="PS00010">
    <property type="entry name" value="ASX_HYDROXYL"/>
    <property type="match status" value="1"/>
</dbReference>
<dbReference type="PANTHER" id="PTHR22906">
    <property type="entry name" value="PROPERDIN"/>
    <property type="match status" value="1"/>
</dbReference>
<dbReference type="CDD" id="cd00054">
    <property type="entry name" value="EGF_CA"/>
    <property type="match status" value="1"/>
</dbReference>
<evidence type="ECO:0000256" key="2">
    <source>
        <dbReference type="ARBA" id="ARBA00023157"/>
    </source>
</evidence>
<dbReference type="PRINTS" id="PR01705">
    <property type="entry name" value="TSP1REPEAT"/>
</dbReference>
<name>A0ABD3WHR7_SINWO</name>
<dbReference type="InterPro" id="IPR000884">
    <property type="entry name" value="TSP1_rpt"/>
</dbReference>